<evidence type="ECO:0000313" key="2">
    <source>
        <dbReference type="EMBL" id="CAD8769369.1"/>
    </source>
</evidence>
<dbReference type="Pfam" id="PF13489">
    <property type="entry name" value="Methyltransf_23"/>
    <property type="match status" value="1"/>
</dbReference>
<dbReference type="PANTHER" id="PTHR42912">
    <property type="entry name" value="METHYLTRANSFERASE"/>
    <property type="match status" value="1"/>
</dbReference>
<protein>
    <recommendedName>
        <fullName evidence="3">Methyltransferase type 11 domain-containing protein</fullName>
    </recommendedName>
</protein>
<proteinExistence type="predicted"/>
<accession>A0A7S0UQY9</accession>
<dbReference type="EMBL" id="HBFM01009006">
    <property type="protein sequence ID" value="CAD8769369.1"/>
    <property type="molecule type" value="Transcribed_RNA"/>
</dbReference>
<evidence type="ECO:0008006" key="3">
    <source>
        <dbReference type="Google" id="ProtNLM"/>
    </source>
</evidence>
<dbReference type="InterPro" id="IPR029063">
    <property type="entry name" value="SAM-dependent_MTases_sf"/>
</dbReference>
<dbReference type="PANTHER" id="PTHR42912:SF80">
    <property type="entry name" value="METHYLTRANSFERASE DOMAIN-CONTAINING PROTEIN"/>
    <property type="match status" value="1"/>
</dbReference>
<dbReference type="GO" id="GO:0008168">
    <property type="term" value="F:methyltransferase activity"/>
    <property type="evidence" value="ECO:0007669"/>
    <property type="project" value="TreeGrafter"/>
</dbReference>
<feature type="compositionally biased region" description="Low complexity" evidence="1">
    <location>
        <begin position="281"/>
        <end position="292"/>
    </location>
</feature>
<dbReference type="SUPFAM" id="SSF53335">
    <property type="entry name" value="S-adenosyl-L-methionine-dependent methyltransferases"/>
    <property type="match status" value="2"/>
</dbReference>
<feature type="region of interest" description="Disordered" evidence="1">
    <location>
        <begin position="221"/>
        <end position="292"/>
    </location>
</feature>
<evidence type="ECO:0000256" key="1">
    <source>
        <dbReference type="SAM" id="MobiDB-lite"/>
    </source>
</evidence>
<dbReference type="AlphaFoldDB" id="A0A7S0UQY9"/>
<dbReference type="CDD" id="cd02440">
    <property type="entry name" value="AdoMet_MTases"/>
    <property type="match status" value="1"/>
</dbReference>
<dbReference type="InterPro" id="IPR050508">
    <property type="entry name" value="Methyltransf_Superfamily"/>
</dbReference>
<organism evidence="2">
    <name type="scientific">Polytomella parva</name>
    <dbReference type="NCBI Taxonomy" id="51329"/>
    <lineage>
        <taxon>Eukaryota</taxon>
        <taxon>Viridiplantae</taxon>
        <taxon>Chlorophyta</taxon>
        <taxon>core chlorophytes</taxon>
        <taxon>Chlorophyceae</taxon>
        <taxon>CS clade</taxon>
        <taxon>Chlamydomonadales</taxon>
        <taxon>Chlamydomonadaceae</taxon>
        <taxon>Polytomella</taxon>
    </lineage>
</organism>
<feature type="compositionally biased region" description="Acidic residues" evidence="1">
    <location>
        <begin position="227"/>
        <end position="251"/>
    </location>
</feature>
<name>A0A7S0UQY9_9CHLO</name>
<dbReference type="Gene3D" id="3.40.50.150">
    <property type="entry name" value="Vaccinia Virus protein VP39"/>
    <property type="match status" value="2"/>
</dbReference>
<gene>
    <name evidence="2" type="ORF">PPAR00522_LOCUS5767</name>
</gene>
<sequence length="479" mass="54158">MSKTPPVTTVFKTFPKAQKPRKVPFQFSKRVLGTGAALLFGASSYAFYRYASAHKIPTADNSDPTAAAEYRAYDVIAKKYDEAVSMEEWSLWYWMMRRQLLKVAEGDVLEVSSGTGRNLEYYPLSKIASLTLTDISDPMLRVCEDKYFDELKLGYQYPDTKVYFSIADGHCLCGDDEIEVKAEPVVEVDPNEPYRVTRELEGSGSMFNIFRVIFQTDGKIKMPEKESPEEDSEAKEAVVEEEEKEEKDEVVESPSSDNADEDIPTTAFDISSHSRSHSHPHPSSASSDASPSACTRCDGLGRSYHHLERCRKGVTESGLRLVRFKPQSFDTVVDAFGLCSHEDPVKVLRQMASVLRPGGKILLLEHGKSTSSWLNGWLNGGAEDHHDKWGCFWNRDIEKIVEKAGLDVVQATRWHFGTSYFMICEPKEGLLKELEEERLARVGRGENREKVAMKRNEEGTGKVGEVRSEMAKKKRFYFF</sequence>
<reference evidence="2" key="1">
    <citation type="submission" date="2021-01" db="EMBL/GenBank/DDBJ databases">
        <authorList>
            <person name="Corre E."/>
            <person name="Pelletier E."/>
            <person name="Niang G."/>
            <person name="Scheremetjew M."/>
            <person name="Finn R."/>
            <person name="Kale V."/>
            <person name="Holt S."/>
            <person name="Cochrane G."/>
            <person name="Meng A."/>
            <person name="Brown T."/>
            <person name="Cohen L."/>
        </authorList>
    </citation>
    <scope>NUCLEOTIDE SEQUENCE</scope>
    <source>
        <strain evidence="2">SAG 63-3</strain>
    </source>
</reference>